<gene>
    <name evidence="2" type="ORF">MCOR_44363</name>
</gene>
<name>A0A6J8DT51_MYTCO</name>
<keyword evidence="3" id="KW-1185">Reference proteome</keyword>
<evidence type="ECO:0000313" key="3">
    <source>
        <dbReference type="Proteomes" id="UP000507470"/>
    </source>
</evidence>
<dbReference type="Proteomes" id="UP000507470">
    <property type="component" value="Unassembled WGS sequence"/>
</dbReference>
<dbReference type="AlphaFoldDB" id="A0A6J8DT51"/>
<sequence>MQEATLDSAFIHLDDSFFFAPGRTYVALSRVKSLQGLHILKFSTTAFKTNNEVCKMLWSAEKNNSLYVISSTDSSSSKTMLNEHACSNASKLLPSEKSTCKEIISLNQSNMSNLSADNIVTSSSTLSRRITVQLCKNISELQKFLTKHEFLLDQLADSLYQLTAVANPNLRVSDNVRRECHPTFLERFVLIKTPPRGNCLWDMISISLCQQPIYIQALRILTVYTIIKHQNIFKSFLQSDNALSTLSIDEQY</sequence>
<protein>
    <recommendedName>
        <fullName evidence="1">OTU domain-containing protein</fullName>
    </recommendedName>
</protein>
<organism evidence="2 3">
    <name type="scientific">Mytilus coruscus</name>
    <name type="common">Sea mussel</name>
    <dbReference type="NCBI Taxonomy" id="42192"/>
    <lineage>
        <taxon>Eukaryota</taxon>
        <taxon>Metazoa</taxon>
        <taxon>Spiralia</taxon>
        <taxon>Lophotrochozoa</taxon>
        <taxon>Mollusca</taxon>
        <taxon>Bivalvia</taxon>
        <taxon>Autobranchia</taxon>
        <taxon>Pteriomorphia</taxon>
        <taxon>Mytilida</taxon>
        <taxon>Mytiloidea</taxon>
        <taxon>Mytilidae</taxon>
        <taxon>Mytilinae</taxon>
        <taxon>Mytilus</taxon>
    </lineage>
</organism>
<accession>A0A6J8DT51</accession>
<evidence type="ECO:0000259" key="1">
    <source>
        <dbReference type="PROSITE" id="PS50802"/>
    </source>
</evidence>
<dbReference type="InterPro" id="IPR003323">
    <property type="entry name" value="OTU_dom"/>
</dbReference>
<evidence type="ECO:0000313" key="2">
    <source>
        <dbReference type="EMBL" id="CAC5411249.1"/>
    </source>
</evidence>
<dbReference type="PROSITE" id="PS50802">
    <property type="entry name" value="OTU"/>
    <property type="match status" value="1"/>
</dbReference>
<proteinExistence type="predicted"/>
<dbReference type="EMBL" id="CACVKT020007840">
    <property type="protein sequence ID" value="CAC5411249.1"/>
    <property type="molecule type" value="Genomic_DNA"/>
</dbReference>
<dbReference type="OrthoDB" id="409956at2759"/>
<feature type="domain" description="OTU" evidence="1">
    <location>
        <begin position="188"/>
        <end position="252"/>
    </location>
</feature>
<reference evidence="2 3" key="1">
    <citation type="submission" date="2020-06" db="EMBL/GenBank/DDBJ databases">
        <authorList>
            <person name="Li R."/>
            <person name="Bekaert M."/>
        </authorList>
    </citation>
    <scope>NUCLEOTIDE SEQUENCE [LARGE SCALE GENOMIC DNA]</scope>
    <source>
        <strain evidence="3">wild</strain>
    </source>
</reference>